<organism evidence="1 2">
    <name type="scientific">Sphingobium indicum (strain DSM 16412 / CCM 7286 / MTCC 6364 / B90A)</name>
    <dbReference type="NCBI Taxonomy" id="861109"/>
    <lineage>
        <taxon>Bacteria</taxon>
        <taxon>Pseudomonadati</taxon>
        <taxon>Pseudomonadota</taxon>
        <taxon>Alphaproteobacteria</taxon>
        <taxon>Sphingomonadales</taxon>
        <taxon>Sphingomonadaceae</taxon>
        <taxon>Sphingobium</taxon>
    </lineage>
</organism>
<evidence type="ECO:0000313" key="1">
    <source>
        <dbReference type="EMBL" id="APL93391.1"/>
    </source>
</evidence>
<dbReference type="EMBL" id="CP013070">
    <property type="protein sequence ID" value="APL93391.1"/>
    <property type="molecule type" value="Genomic_DNA"/>
</dbReference>
<gene>
    <name evidence="1" type="ORF">SIDU_02000</name>
</gene>
<reference evidence="1 2" key="1">
    <citation type="journal article" date="2012" name="J. Bacteriol.">
        <title>Genome sequence of Sphingobium indicum B90A, a hexachlorocyclohexane-degrading bacterium.</title>
        <authorList>
            <person name="Anand S."/>
            <person name="Sangwan N."/>
            <person name="Lata P."/>
            <person name="Kaur J."/>
            <person name="Dua A."/>
            <person name="Singh A.K."/>
            <person name="Verma M."/>
            <person name="Kaur J."/>
            <person name="Khurana J.P."/>
            <person name="Khurana P."/>
            <person name="Mathur S."/>
            <person name="Lal R."/>
        </authorList>
    </citation>
    <scope>NUCLEOTIDE SEQUENCE [LARGE SCALE GENOMIC DNA]</scope>
    <source>
        <strain evidence="2">DSM 16412 / CCM 7286 / MTCC 6364 / B90A</strain>
    </source>
</reference>
<accession>A0A1L5BKF2</accession>
<dbReference type="AlphaFoldDB" id="A0A1L5BKF2"/>
<sequence>MSVLLGLPPAYVDVAIEISVGEKLRILRREVDPIDDVALIRLADGEFQRDGAPLAIDDRGGTDLTDDIAALVEACEQGSNPRVMFLEAIGRRLTDYERGR</sequence>
<evidence type="ECO:0000313" key="2">
    <source>
        <dbReference type="Proteomes" id="UP000004550"/>
    </source>
</evidence>
<dbReference type="Proteomes" id="UP000004550">
    <property type="component" value="Chromosome"/>
</dbReference>
<protein>
    <submittedName>
        <fullName evidence="1">Uncharacterized protein</fullName>
    </submittedName>
</protein>
<dbReference type="RefSeq" id="WP_007683847.1">
    <property type="nucleotide sequence ID" value="NZ_CP013070.1"/>
</dbReference>
<dbReference type="KEGG" id="sinb:SIDU_02000"/>
<name>A0A1L5BKF2_SPHIB</name>
<proteinExistence type="predicted"/>